<dbReference type="CDD" id="cd00671">
    <property type="entry name" value="ArgRS_core"/>
    <property type="match status" value="1"/>
</dbReference>
<accession>A0A5B1CJF7</accession>
<dbReference type="NCBIfam" id="TIGR00456">
    <property type="entry name" value="argS"/>
    <property type="match status" value="1"/>
</dbReference>
<dbReference type="Gene3D" id="3.30.1360.70">
    <property type="entry name" value="Arginyl tRNA synthetase N-terminal domain"/>
    <property type="match status" value="1"/>
</dbReference>
<evidence type="ECO:0000313" key="15">
    <source>
        <dbReference type="Proteomes" id="UP000322699"/>
    </source>
</evidence>
<dbReference type="Proteomes" id="UP000322699">
    <property type="component" value="Unassembled WGS sequence"/>
</dbReference>
<comment type="similarity">
    <text evidence="1 9 10">Belongs to the class-I aminoacyl-tRNA synthetase family.</text>
</comment>
<comment type="subcellular location">
    <subcellularLocation>
        <location evidence="9">Cytoplasm</location>
    </subcellularLocation>
</comment>
<dbReference type="InterPro" id="IPR009080">
    <property type="entry name" value="tRNAsynth_Ia_anticodon-bd"/>
</dbReference>
<keyword evidence="4 9" id="KW-0547">Nucleotide-binding</keyword>
<evidence type="ECO:0000256" key="9">
    <source>
        <dbReference type="HAMAP-Rule" id="MF_00123"/>
    </source>
</evidence>
<protein>
    <recommendedName>
        <fullName evidence="9">Arginine--tRNA ligase</fullName>
        <ecNumber evidence="9">6.1.1.19</ecNumber>
    </recommendedName>
    <alternativeName>
        <fullName evidence="9">Arginyl-tRNA synthetase</fullName>
        <shortName evidence="9">ArgRS</shortName>
    </alternativeName>
</protein>
<evidence type="ECO:0000256" key="8">
    <source>
        <dbReference type="ARBA" id="ARBA00049339"/>
    </source>
</evidence>
<dbReference type="PANTHER" id="PTHR11956:SF5">
    <property type="entry name" value="ARGININE--TRNA LIGASE, CYTOPLASMIC"/>
    <property type="match status" value="1"/>
</dbReference>
<keyword evidence="7 9" id="KW-0030">Aminoacyl-tRNA synthetase</keyword>
<dbReference type="RefSeq" id="WP_068258992.1">
    <property type="nucleotide sequence ID" value="NZ_LWSK01000008.1"/>
</dbReference>
<dbReference type="OrthoDB" id="9805987at2"/>
<evidence type="ECO:0000313" key="14">
    <source>
        <dbReference type="EMBL" id="KAA1260065.1"/>
    </source>
</evidence>
<evidence type="ECO:0000256" key="1">
    <source>
        <dbReference type="ARBA" id="ARBA00005594"/>
    </source>
</evidence>
<dbReference type="SUPFAM" id="SSF47323">
    <property type="entry name" value="Anticodon-binding domain of a subclass of class I aminoacyl-tRNA synthetases"/>
    <property type="match status" value="1"/>
</dbReference>
<dbReference type="InterPro" id="IPR005148">
    <property type="entry name" value="Arg-tRNA-synth_N"/>
</dbReference>
<keyword evidence="11" id="KW-0175">Coiled coil</keyword>
<feature type="domain" description="DALR anticodon binding" evidence="12">
    <location>
        <begin position="539"/>
        <end position="660"/>
    </location>
</feature>
<keyword evidence="5 9" id="KW-0067">ATP-binding</keyword>
<dbReference type="SUPFAM" id="SSF52374">
    <property type="entry name" value="Nucleotidylyl transferase"/>
    <property type="match status" value="1"/>
</dbReference>
<dbReference type="InterPro" id="IPR008909">
    <property type="entry name" value="DALR_anticod-bd"/>
</dbReference>
<dbReference type="SUPFAM" id="SSF55190">
    <property type="entry name" value="Arginyl-tRNA synthetase (ArgRS), N-terminal 'additional' domain"/>
    <property type="match status" value="1"/>
</dbReference>
<dbReference type="SMART" id="SM01016">
    <property type="entry name" value="Arg_tRNA_synt_N"/>
    <property type="match status" value="1"/>
</dbReference>
<keyword evidence="2 9" id="KW-0963">Cytoplasm</keyword>
<dbReference type="AlphaFoldDB" id="A0A5B1CJF7"/>
<evidence type="ECO:0000256" key="3">
    <source>
        <dbReference type="ARBA" id="ARBA00022598"/>
    </source>
</evidence>
<dbReference type="GO" id="GO:0005524">
    <property type="term" value="F:ATP binding"/>
    <property type="evidence" value="ECO:0007669"/>
    <property type="project" value="UniProtKB-UniRule"/>
</dbReference>
<dbReference type="GO" id="GO:0005737">
    <property type="term" value="C:cytoplasm"/>
    <property type="evidence" value="ECO:0007669"/>
    <property type="project" value="UniProtKB-SubCell"/>
</dbReference>
<comment type="caution">
    <text evidence="14">The sequence shown here is derived from an EMBL/GenBank/DDBJ whole genome shotgun (WGS) entry which is preliminary data.</text>
</comment>
<reference evidence="14 15" key="1">
    <citation type="submission" date="2019-08" db="EMBL/GenBank/DDBJ databases">
        <title>Deep-cultivation of Planctomycetes and their phenomic and genomic characterization uncovers novel biology.</title>
        <authorList>
            <person name="Wiegand S."/>
            <person name="Jogler M."/>
            <person name="Boedeker C."/>
            <person name="Pinto D."/>
            <person name="Vollmers J."/>
            <person name="Rivas-Marin E."/>
            <person name="Kohn T."/>
            <person name="Peeters S.H."/>
            <person name="Heuer A."/>
            <person name="Rast P."/>
            <person name="Oberbeckmann S."/>
            <person name="Bunk B."/>
            <person name="Jeske O."/>
            <person name="Meyerdierks A."/>
            <person name="Storesund J.E."/>
            <person name="Kallscheuer N."/>
            <person name="Luecker S."/>
            <person name="Lage O.M."/>
            <person name="Pohl T."/>
            <person name="Merkel B.J."/>
            <person name="Hornburger P."/>
            <person name="Mueller R.-W."/>
            <person name="Bruemmer F."/>
            <person name="Labrenz M."/>
            <person name="Spormann A.M."/>
            <person name="Op Den Camp H."/>
            <person name="Overmann J."/>
            <person name="Amann R."/>
            <person name="Jetten M.S.M."/>
            <person name="Mascher T."/>
            <person name="Medema M.H."/>
            <person name="Devos D.P."/>
            <person name="Kaster A.-K."/>
            <person name="Ovreas L."/>
            <person name="Rohde M."/>
            <person name="Galperin M.Y."/>
            <person name="Jogler C."/>
        </authorList>
    </citation>
    <scope>NUCLEOTIDE SEQUENCE [LARGE SCALE GENOMIC DNA]</scope>
    <source>
        <strain evidence="14 15">LF1</strain>
    </source>
</reference>
<dbReference type="Pfam" id="PF05746">
    <property type="entry name" value="DALR_1"/>
    <property type="match status" value="1"/>
</dbReference>
<evidence type="ECO:0000256" key="4">
    <source>
        <dbReference type="ARBA" id="ARBA00022741"/>
    </source>
</evidence>
<keyword evidence="3 9" id="KW-0436">Ligase</keyword>
<name>A0A5B1CJF7_9BACT</name>
<dbReference type="HAMAP" id="MF_00123">
    <property type="entry name" value="Arg_tRNA_synth"/>
    <property type="match status" value="1"/>
</dbReference>
<comment type="subunit">
    <text evidence="9">Monomer.</text>
</comment>
<dbReference type="InterPro" id="IPR036695">
    <property type="entry name" value="Arg-tRNA-synth_N_sf"/>
</dbReference>
<sequence length="660" mass="72618">MHFTQLLQDRFHEALKPLTDAPESFASMIRPTTDPKHGDYQANLAMPLSKKLGKPPRDVAAAVVEAVKLDDVCETPEIAGPGFINLKVKDSFLAEQIRGLLGDARCGVGKTDSTQPIVIDFSSPNVAKPMHVGHIRSTVIGDSLARTLKFLGYHTITDNHLGDWGTQFGIIIYGYKHFGDPEVVAKDPVPELSKLYRRVNGLIEYRKAVAWVPDIEQAIETARADAADLESQTPDPADAKAAKKLKKSIASANRRVESLQSELESLRSKIAGVEADPTSAADAAAHPDIDKAVLQETAKLHQGDAENLELWKKFLPFCKDEINRVYDRLDVQFDHTLGESFYHSMLGGVVEQLESKGLASTSDGAVCVFLDGFDAPMIVRKQDGAFLYATTDLATLRYRLDEFNPAEILYVVDSRQSEHFDKIFAVAGEFGLAEVKLVHVNFGTVLGEDGKPMKTRSGSLIGLESLLDDAVDRARTVVCDPQRLENFDPPMEVAEQEMVAETVGIGAIKFADLGHHRTSDYRFNLDKMVALEGNTSTYVQYSYARTQAILQRAEKAESDVIAMIDTHGLSFSHVAERTLALSLLRFEEALLAVHKDYAPNALVDYLLDTARVYSRFNDSCHVLKAESEAIQATRLALVALTGRVLQLGLRLLGVGVVPRM</sequence>
<evidence type="ECO:0000256" key="11">
    <source>
        <dbReference type="SAM" id="Coils"/>
    </source>
</evidence>
<dbReference type="PANTHER" id="PTHR11956">
    <property type="entry name" value="ARGINYL-TRNA SYNTHETASE"/>
    <property type="match status" value="1"/>
</dbReference>
<evidence type="ECO:0000256" key="5">
    <source>
        <dbReference type="ARBA" id="ARBA00022840"/>
    </source>
</evidence>
<proteinExistence type="inferred from homology"/>
<organism evidence="14 15">
    <name type="scientific">Rubripirellula obstinata</name>
    <dbReference type="NCBI Taxonomy" id="406547"/>
    <lineage>
        <taxon>Bacteria</taxon>
        <taxon>Pseudomonadati</taxon>
        <taxon>Planctomycetota</taxon>
        <taxon>Planctomycetia</taxon>
        <taxon>Pirellulales</taxon>
        <taxon>Pirellulaceae</taxon>
        <taxon>Rubripirellula</taxon>
    </lineage>
</organism>
<dbReference type="Gene3D" id="1.10.730.10">
    <property type="entry name" value="Isoleucyl-tRNA Synthetase, Domain 1"/>
    <property type="match status" value="1"/>
</dbReference>
<dbReference type="PRINTS" id="PR01038">
    <property type="entry name" value="TRNASYNTHARG"/>
</dbReference>
<feature type="coiled-coil region" evidence="11">
    <location>
        <begin position="212"/>
        <end position="276"/>
    </location>
</feature>
<dbReference type="EC" id="6.1.1.19" evidence="9"/>
<evidence type="ECO:0000256" key="2">
    <source>
        <dbReference type="ARBA" id="ARBA00022490"/>
    </source>
</evidence>
<dbReference type="Pfam" id="PF03485">
    <property type="entry name" value="Arg_tRNA_synt_N"/>
    <property type="match status" value="1"/>
</dbReference>
<feature type="domain" description="Arginyl tRNA synthetase N-terminal" evidence="13">
    <location>
        <begin position="5"/>
        <end position="88"/>
    </location>
</feature>
<dbReference type="Gene3D" id="3.40.50.620">
    <property type="entry name" value="HUPs"/>
    <property type="match status" value="1"/>
</dbReference>
<dbReference type="Pfam" id="PF00750">
    <property type="entry name" value="tRNA-synt_1d"/>
    <property type="match status" value="2"/>
</dbReference>
<dbReference type="EMBL" id="VRLW01000001">
    <property type="protein sequence ID" value="KAA1260065.1"/>
    <property type="molecule type" value="Genomic_DNA"/>
</dbReference>
<dbReference type="GO" id="GO:0004814">
    <property type="term" value="F:arginine-tRNA ligase activity"/>
    <property type="evidence" value="ECO:0007669"/>
    <property type="project" value="UniProtKB-UniRule"/>
</dbReference>
<comment type="catalytic activity">
    <reaction evidence="8 9">
        <text>tRNA(Arg) + L-arginine + ATP = L-arginyl-tRNA(Arg) + AMP + diphosphate</text>
        <dbReference type="Rhea" id="RHEA:20301"/>
        <dbReference type="Rhea" id="RHEA-COMP:9658"/>
        <dbReference type="Rhea" id="RHEA-COMP:9673"/>
        <dbReference type="ChEBI" id="CHEBI:30616"/>
        <dbReference type="ChEBI" id="CHEBI:32682"/>
        <dbReference type="ChEBI" id="CHEBI:33019"/>
        <dbReference type="ChEBI" id="CHEBI:78442"/>
        <dbReference type="ChEBI" id="CHEBI:78513"/>
        <dbReference type="ChEBI" id="CHEBI:456215"/>
        <dbReference type="EC" id="6.1.1.19"/>
    </reaction>
</comment>
<evidence type="ECO:0000256" key="6">
    <source>
        <dbReference type="ARBA" id="ARBA00022917"/>
    </source>
</evidence>
<evidence type="ECO:0000259" key="12">
    <source>
        <dbReference type="SMART" id="SM00836"/>
    </source>
</evidence>
<dbReference type="InterPro" id="IPR001278">
    <property type="entry name" value="Arg-tRNA-ligase"/>
</dbReference>
<dbReference type="GO" id="GO:0006420">
    <property type="term" value="P:arginyl-tRNA aminoacylation"/>
    <property type="evidence" value="ECO:0007669"/>
    <property type="project" value="UniProtKB-UniRule"/>
</dbReference>
<evidence type="ECO:0000256" key="7">
    <source>
        <dbReference type="ARBA" id="ARBA00023146"/>
    </source>
</evidence>
<keyword evidence="6 9" id="KW-0648">Protein biosynthesis</keyword>
<dbReference type="SMART" id="SM00836">
    <property type="entry name" value="DALR_1"/>
    <property type="match status" value="1"/>
</dbReference>
<dbReference type="InterPro" id="IPR035684">
    <property type="entry name" value="ArgRS_core"/>
</dbReference>
<evidence type="ECO:0000256" key="10">
    <source>
        <dbReference type="RuleBase" id="RU363038"/>
    </source>
</evidence>
<dbReference type="InterPro" id="IPR014729">
    <property type="entry name" value="Rossmann-like_a/b/a_fold"/>
</dbReference>
<keyword evidence="15" id="KW-1185">Reference proteome</keyword>
<dbReference type="InterPro" id="IPR001412">
    <property type="entry name" value="aa-tRNA-synth_I_CS"/>
</dbReference>
<evidence type="ECO:0000259" key="13">
    <source>
        <dbReference type="SMART" id="SM01016"/>
    </source>
</evidence>
<dbReference type="PROSITE" id="PS00178">
    <property type="entry name" value="AA_TRNA_LIGASE_I"/>
    <property type="match status" value="1"/>
</dbReference>
<feature type="short sequence motif" description="'HIGH' region" evidence="9">
    <location>
        <begin position="124"/>
        <end position="134"/>
    </location>
</feature>
<gene>
    <name evidence="9 14" type="primary">argS</name>
    <name evidence="14" type="ORF">LF1_26040</name>
</gene>